<evidence type="ECO:0000313" key="2">
    <source>
        <dbReference type="Proteomes" id="UP000051530"/>
    </source>
</evidence>
<dbReference type="Proteomes" id="UP000051530">
    <property type="component" value="Unassembled WGS sequence"/>
</dbReference>
<organism evidence="1 2">
    <name type="scientific">Pseudoloma neurophilia</name>
    <dbReference type="NCBI Taxonomy" id="146866"/>
    <lineage>
        <taxon>Eukaryota</taxon>
        <taxon>Fungi</taxon>
        <taxon>Fungi incertae sedis</taxon>
        <taxon>Microsporidia</taxon>
        <taxon>Pseudoloma</taxon>
    </lineage>
</organism>
<gene>
    <name evidence="1" type="ORF">M153_78410001</name>
</gene>
<reference evidence="1 2" key="1">
    <citation type="submission" date="2015-07" db="EMBL/GenBank/DDBJ databases">
        <title>The genome of Pseudoloma neurophilia, a relevant intracellular parasite of the zebrafish.</title>
        <authorList>
            <person name="Ndikumana S."/>
            <person name="Pelin A."/>
            <person name="Sanders J."/>
            <person name="Corradi N."/>
        </authorList>
    </citation>
    <scope>NUCLEOTIDE SEQUENCE [LARGE SCALE GENOMIC DNA]</scope>
    <source>
        <strain evidence="1 2">MK1</strain>
    </source>
</reference>
<dbReference type="PANTHER" id="PTHR33064">
    <property type="entry name" value="POL PROTEIN"/>
    <property type="match status" value="1"/>
</dbReference>
<dbReference type="SUPFAM" id="SSF56672">
    <property type="entry name" value="DNA/RNA polymerases"/>
    <property type="match status" value="1"/>
</dbReference>
<proteinExistence type="predicted"/>
<dbReference type="EMBL" id="LGUB01001025">
    <property type="protein sequence ID" value="KRH92311.1"/>
    <property type="molecule type" value="Genomic_DNA"/>
</dbReference>
<dbReference type="AlphaFoldDB" id="A0A0R0LZZ5"/>
<feature type="non-terminal residue" evidence="1">
    <location>
        <position position="1"/>
    </location>
</feature>
<evidence type="ECO:0000313" key="1">
    <source>
        <dbReference type="EMBL" id="KRH92311.1"/>
    </source>
</evidence>
<protein>
    <submittedName>
        <fullName evidence="1">Uncharacterized protein</fullName>
    </submittedName>
</protein>
<dbReference type="PANTHER" id="PTHR33064:SF37">
    <property type="entry name" value="RIBONUCLEASE H"/>
    <property type="match status" value="1"/>
</dbReference>
<dbReference type="InterPro" id="IPR043502">
    <property type="entry name" value="DNA/RNA_pol_sf"/>
</dbReference>
<dbReference type="InterPro" id="IPR051320">
    <property type="entry name" value="Viral_Replic_Matur_Polypro"/>
</dbReference>
<accession>A0A0R0LZZ5</accession>
<dbReference type="OrthoDB" id="5593162at2759"/>
<dbReference type="VEuPathDB" id="MicrosporidiaDB:M153_78410001"/>
<sequence>TEKNIIINKKKNSLGQNQIKYLGFVISKEGYHTDPDRLEDFKQWSKPKTRLQLQNYLVK</sequence>
<comment type="caution">
    <text evidence="1">The sequence shown here is derived from an EMBL/GenBank/DDBJ whole genome shotgun (WGS) entry which is preliminary data.</text>
</comment>
<keyword evidence="2" id="KW-1185">Reference proteome</keyword>
<name>A0A0R0LZZ5_9MICR</name>